<reference evidence="2 3" key="1">
    <citation type="journal article" date="2019" name="Int. J. Syst. Evol. Microbiol.">
        <title>The Global Catalogue of Microorganisms (GCM) 10K type strain sequencing project: providing services to taxonomists for standard genome sequencing and annotation.</title>
        <authorList>
            <consortium name="The Broad Institute Genomics Platform"/>
            <consortium name="The Broad Institute Genome Sequencing Center for Infectious Disease"/>
            <person name="Wu L."/>
            <person name="Ma J."/>
        </authorList>
    </citation>
    <scope>NUCLEOTIDE SEQUENCE [LARGE SCALE GENOMIC DNA]</scope>
    <source>
        <strain evidence="2 3">JCM 12149</strain>
    </source>
</reference>
<evidence type="ECO:0000313" key="3">
    <source>
        <dbReference type="Proteomes" id="UP001501459"/>
    </source>
</evidence>
<evidence type="ECO:0000259" key="1">
    <source>
        <dbReference type="Pfam" id="PF08241"/>
    </source>
</evidence>
<dbReference type="PANTHER" id="PTHR43591:SF24">
    <property type="entry name" value="2-METHOXY-6-POLYPRENYL-1,4-BENZOQUINOL METHYLASE, MITOCHONDRIAL"/>
    <property type="match status" value="1"/>
</dbReference>
<dbReference type="EMBL" id="BAAADM010000002">
    <property type="protein sequence ID" value="GAA0427948.1"/>
    <property type="molecule type" value="Genomic_DNA"/>
</dbReference>
<sequence length="197" mass="22494">MTDKRFDPKNADILMDQERRKTLQPEKIIDYLHVTKDDTVADLGAGPGLFTIPLAKRTEHDVYAVDIEPDMLERLKKNAEEEDIKNISLMKNDLENIQLADHSVSRVLNAFVIHEVESIDQAIDEMKRILTPGGYLLLMDWEAVASESGPPLEIRIPSEKMANMLQDHGFDTDMFRPGPEHYAIQAKKRENESIPLE</sequence>
<dbReference type="CDD" id="cd02440">
    <property type="entry name" value="AdoMet_MTases"/>
    <property type="match status" value="1"/>
</dbReference>
<dbReference type="Pfam" id="PF08241">
    <property type="entry name" value="Methyltransf_11"/>
    <property type="match status" value="1"/>
</dbReference>
<dbReference type="GO" id="GO:0032259">
    <property type="term" value="P:methylation"/>
    <property type="evidence" value="ECO:0007669"/>
    <property type="project" value="UniProtKB-KW"/>
</dbReference>
<protein>
    <submittedName>
        <fullName evidence="2">Class I SAM-dependent methyltransferase</fullName>
    </submittedName>
</protein>
<dbReference type="GO" id="GO:0008168">
    <property type="term" value="F:methyltransferase activity"/>
    <property type="evidence" value="ECO:0007669"/>
    <property type="project" value="UniProtKB-KW"/>
</dbReference>
<dbReference type="SUPFAM" id="SSF53335">
    <property type="entry name" value="S-adenosyl-L-methionine-dependent methyltransferases"/>
    <property type="match status" value="1"/>
</dbReference>
<dbReference type="RefSeq" id="WP_343750364.1">
    <property type="nucleotide sequence ID" value="NZ_BAAADM010000002.1"/>
</dbReference>
<comment type="caution">
    <text evidence="2">The sequence shown here is derived from an EMBL/GenBank/DDBJ whole genome shotgun (WGS) entry which is preliminary data.</text>
</comment>
<accession>A0ABN0Z1K1</accession>
<proteinExistence type="predicted"/>
<dbReference type="InterPro" id="IPR013216">
    <property type="entry name" value="Methyltransf_11"/>
</dbReference>
<dbReference type="Proteomes" id="UP001501459">
    <property type="component" value="Unassembled WGS sequence"/>
</dbReference>
<gene>
    <name evidence="2" type="ORF">GCM10008983_00230</name>
</gene>
<dbReference type="Gene3D" id="3.40.50.150">
    <property type="entry name" value="Vaccinia Virus protein VP39"/>
    <property type="match status" value="1"/>
</dbReference>
<dbReference type="InterPro" id="IPR029063">
    <property type="entry name" value="SAM-dependent_MTases_sf"/>
</dbReference>
<dbReference type="PANTHER" id="PTHR43591">
    <property type="entry name" value="METHYLTRANSFERASE"/>
    <property type="match status" value="1"/>
</dbReference>
<keyword evidence="2" id="KW-0489">Methyltransferase</keyword>
<keyword evidence="3" id="KW-1185">Reference proteome</keyword>
<evidence type="ECO:0000313" key="2">
    <source>
        <dbReference type="EMBL" id="GAA0427948.1"/>
    </source>
</evidence>
<keyword evidence="2" id="KW-0808">Transferase</keyword>
<name>A0ABN0Z1K1_9BACI</name>
<feature type="domain" description="Methyltransferase type 11" evidence="1">
    <location>
        <begin position="42"/>
        <end position="137"/>
    </location>
</feature>
<organism evidence="2 3">
    <name type="scientific">Lentibacillus halophilus</name>
    <dbReference type="NCBI Taxonomy" id="295065"/>
    <lineage>
        <taxon>Bacteria</taxon>
        <taxon>Bacillati</taxon>
        <taxon>Bacillota</taxon>
        <taxon>Bacilli</taxon>
        <taxon>Bacillales</taxon>
        <taxon>Bacillaceae</taxon>
        <taxon>Lentibacillus</taxon>
    </lineage>
</organism>